<sequence length="128" mass="14629">MIAKNRKIRKRSSSQNVFFSVFLAVIFIGLVGFLVVSDIKINQKRGELLKRIDELKKQAQLLEAENTNLQAGIIETESEIYQEGKLREQGYIKEGEKAVVVLPPENQAEVQTTTEKNFFEKILEKIGF</sequence>
<keyword evidence="2" id="KW-0812">Transmembrane</keyword>
<protein>
    <recommendedName>
        <fullName evidence="5">Cell division protein FtsL</fullName>
    </recommendedName>
</protein>
<dbReference type="EMBL" id="MHLY01000004">
    <property type="protein sequence ID" value="OGZ18911.1"/>
    <property type="molecule type" value="Genomic_DNA"/>
</dbReference>
<evidence type="ECO:0000256" key="2">
    <source>
        <dbReference type="SAM" id="Phobius"/>
    </source>
</evidence>
<dbReference type="STRING" id="1801663.A2175_02125"/>
<organism evidence="3 4">
    <name type="scientific">Candidatus Nealsonbacteria bacterium RBG_13_42_11</name>
    <dbReference type="NCBI Taxonomy" id="1801663"/>
    <lineage>
        <taxon>Bacteria</taxon>
        <taxon>Candidatus Nealsoniibacteriota</taxon>
    </lineage>
</organism>
<evidence type="ECO:0000313" key="3">
    <source>
        <dbReference type="EMBL" id="OGZ18911.1"/>
    </source>
</evidence>
<comment type="caution">
    <text evidence="3">The sequence shown here is derived from an EMBL/GenBank/DDBJ whole genome shotgun (WGS) entry which is preliminary data.</text>
</comment>
<dbReference type="Proteomes" id="UP000176755">
    <property type="component" value="Unassembled WGS sequence"/>
</dbReference>
<name>A0A1G2E0T9_9BACT</name>
<evidence type="ECO:0000313" key="4">
    <source>
        <dbReference type="Proteomes" id="UP000176755"/>
    </source>
</evidence>
<proteinExistence type="predicted"/>
<feature type="coiled-coil region" evidence="1">
    <location>
        <begin position="45"/>
        <end position="79"/>
    </location>
</feature>
<feature type="transmembrane region" description="Helical" evidence="2">
    <location>
        <begin position="16"/>
        <end position="36"/>
    </location>
</feature>
<keyword evidence="2" id="KW-1133">Transmembrane helix</keyword>
<keyword evidence="1" id="KW-0175">Coiled coil</keyword>
<reference evidence="3 4" key="1">
    <citation type="journal article" date="2016" name="Nat. Commun.">
        <title>Thousands of microbial genomes shed light on interconnected biogeochemical processes in an aquifer system.</title>
        <authorList>
            <person name="Anantharaman K."/>
            <person name="Brown C.T."/>
            <person name="Hug L.A."/>
            <person name="Sharon I."/>
            <person name="Castelle C.J."/>
            <person name="Probst A.J."/>
            <person name="Thomas B.C."/>
            <person name="Singh A."/>
            <person name="Wilkins M.J."/>
            <person name="Karaoz U."/>
            <person name="Brodie E.L."/>
            <person name="Williams K.H."/>
            <person name="Hubbard S.S."/>
            <person name="Banfield J.F."/>
        </authorList>
    </citation>
    <scope>NUCLEOTIDE SEQUENCE [LARGE SCALE GENOMIC DNA]</scope>
</reference>
<dbReference type="AlphaFoldDB" id="A0A1G2E0T9"/>
<gene>
    <name evidence="3" type="ORF">A2175_02125</name>
</gene>
<evidence type="ECO:0000256" key="1">
    <source>
        <dbReference type="SAM" id="Coils"/>
    </source>
</evidence>
<accession>A0A1G2E0T9</accession>
<evidence type="ECO:0008006" key="5">
    <source>
        <dbReference type="Google" id="ProtNLM"/>
    </source>
</evidence>
<keyword evidence="2" id="KW-0472">Membrane</keyword>